<evidence type="ECO:0000313" key="8">
    <source>
        <dbReference type="Proteomes" id="UP000046155"/>
    </source>
</evidence>
<dbReference type="HAMAP" id="MF_01929">
    <property type="entry name" value="PurE_classI"/>
    <property type="match status" value="1"/>
</dbReference>
<dbReference type="AlphaFoldDB" id="A0A0B7MKI8"/>
<dbReference type="OrthoDB" id="9791908at2"/>
<dbReference type="EC" id="5.4.99.18" evidence="3 4"/>
<evidence type="ECO:0000313" key="7">
    <source>
        <dbReference type="EMBL" id="CEO88481.1"/>
    </source>
</evidence>
<comment type="pathway">
    <text evidence="3 4">Purine metabolism; IMP biosynthesis via de novo pathway; 5-amino-1-(5-phospho-D-ribosyl)imidazole-4-carboxylate from 5-amino-1-(5-phospho-D-ribosyl)imidazole (N5-CAIR route): step 2/2.</text>
</comment>
<protein>
    <recommendedName>
        <fullName evidence="3 4">N5-carboxyaminoimidazole ribonucleotide mutase</fullName>
        <shortName evidence="3 4">N5-CAIR mutase</shortName>
        <ecNumber evidence="3 4">5.4.99.18</ecNumber>
    </recommendedName>
    <alternativeName>
        <fullName evidence="3">5-(carboxyamino)imidazole ribonucleotide mutase</fullName>
    </alternativeName>
</protein>
<evidence type="ECO:0000256" key="3">
    <source>
        <dbReference type="HAMAP-Rule" id="MF_01929"/>
    </source>
</evidence>
<dbReference type="UniPathway" id="UPA00074">
    <property type="reaction ID" value="UER00943"/>
</dbReference>
<dbReference type="InterPro" id="IPR000031">
    <property type="entry name" value="PurE_dom"/>
</dbReference>
<dbReference type="SMART" id="SM01001">
    <property type="entry name" value="AIRC"/>
    <property type="match status" value="1"/>
</dbReference>
<dbReference type="RefSeq" id="WP_044664632.1">
    <property type="nucleotide sequence ID" value="NZ_CDRZ01000106.1"/>
</dbReference>
<dbReference type="Proteomes" id="UP000046155">
    <property type="component" value="Unassembled WGS sequence"/>
</dbReference>
<feature type="binding site" evidence="3 5">
    <location>
        <position position="42"/>
    </location>
    <ligand>
        <name>substrate</name>
    </ligand>
</feature>
<comment type="function">
    <text evidence="3 4">Catalyzes the conversion of N5-carboxyaminoimidazole ribonucleotide (N5-CAIR) to 4-carboxy-5-aminoimidazole ribonucleotide (CAIR).</text>
</comment>
<name>A0A0B7MKI8_9FIRM</name>
<keyword evidence="1 3" id="KW-0658">Purine biosynthesis</keyword>
<keyword evidence="8" id="KW-1185">Reference proteome</keyword>
<dbReference type="GO" id="GO:0006189">
    <property type="term" value="P:'de novo' IMP biosynthetic process"/>
    <property type="evidence" value="ECO:0007669"/>
    <property type="project" value="UniProtKB-UniRule"/>
</dbReference>
<dbReference type="InterPro" id="IPR024694">
    <property type="entry name" value="PurE_prokaryotes"/>
</dbReference>
<dbReference type="EMBL" id="CDRZ01000106">
    <property type="protein sequence ID" value="CEO88481.1"/>
    <property type="molecule type" value="Genomic_DNA"/>
</dbReference>
<dbReference type="NCBIfam" id="TIGR01162">
    <property type="entry name" value="purE"/>
    <property type="match status" value="1"/>
</dbReference>
<feature type="binding site" evidence="3 5">
    <location>
        <position position="12"/>
    </location>
    <ligand>
        <name>substrate</name>
    </ligand>
</feature>
<comment type="catalytic activity">
    <reaction evidence="3 4">
        <text>5-carboxyamino-1-(5-phospho-D-ribosyl)imidazole + H(+) = 5-amino-1-(5-phospho-D-ribosyl)imidazole-4-carboxylate</text>
        <dbReference type="Rhea" id="RHEA:13193"/>
        <dbReference type="ChEBI" id="CHEBI:15378"/>
        <dbReference type="ChEBI" id="CHEBI:58730"/>
        <dbReference type="ChEBI" id="CHEBI:77657"/>
        <dbReference type="EC" id="5.4.99.18"/>
    </reaction>
</comment>
<dbReference type="Pfam" id="PF00731">
    <property type="entry name" value="AIRC"/>
    <property type="match status" value="1"/>
</dbReference>
<evidence type="ECO:0000259" key="6">
    <source>
        <dbReference type="SMART" id="SM01001"/>
    </source>
</evidence>
<proteinExistence type="inferred from homology"/>
<dbReference type="Gene3D" id="3.40.50.1970">
    <property type="match status" value="1"/>
</dbReference>
<dbReference type="PANTHER" id="PTHR23046">
    <property type="entry name" value="PHOSPHORIBOSYLAMINOIMIDAZOLE CARBOXYLASE CATALYTIC SUBUNIT"/>
    <property type="match status" value="1"/>
</dbReference>
<dbReference type="PANTHER" id="PTHR23046:SF2">
    <property type="entry name" value="PHOSPHORIBOSYLAMINOIMIDAZOLE CARBOXYLASE"/>
    <property type="match status" value="1"/>
</dbReference>
<evidence type="ECO:0000256" key="2">
    <source>
        <dbReference type="ARBA" id="ARBA00023235"/>
    </source>
</evidence>
<reference evidence="8" key="1">
    <citation type="submission" date="2015-01" db="EMBL/GenBank/DDBJ databases">
        <authorList>
            <person name="Manzoor Shahid"/>
            <person name="Zubair Saima"/>
        </authorList>
    </citation>
    <scope>NUCLEOTIDE SEQUENCE [LARGE SCALE GENOMIC DNA]</scope>
    <source>
        <strain evidence="8">Sp3</strain>
    </source>
</reference>
<organism evidence="7 8">
    <name type="scientific">Syntrophaceticus schinkii</name>
    <dbReference type="NCBI Taxonomy" id="499207"/>
    <lineage>
        <taxon>Bacteria</taxon>
        <taxon>Bacillati</taxon>
        <taxon>Bacillota</taxon>
        <taxon>Clostridia</taxon>
        <taxon>Thermoanaerobacterales</taxon>
        <taxon>Thermoanaerobacterales Family III. Incertae Sedis</taxon>
        <taxon>Syntrophaceticus</taxon>
    </lineage>
</organism>
<feature type="domain" description="PurE" evidence="6">
    <location>
        <begin position="4"/>
        <end position="153"/>
    </location>
</feature>
<evidence type="ECO:0000256" key="1">
    <source>
        <dbReference type="ARBA" id="ARBA00022755"/>
    </source>
</evidence>
<keyword evidence="2 3" id="KW-0413">Isomerase</keyword>
<dbReference type="InterPro" id="IPR033747">
    <property type="entry name" value="PurE_ClassI"/>
</dbReference>
<accession>A0A0B7MKI8</accession>
<dbReference type="GO" id="GO:0034023">
    <property type="term" value="F:5-(carboxyamino)imidazole ribonucleotide mutase activity"/>
    <property type="evidence" value="ECO:0007669"/>
    <property type="project" value="UniProtKB-UniRule"/>
</dbReference>
<evidence type="ECO:0000256" key="4">
    <source>
        <dbReference type="PIRNR" id="PIRNR001338"/>
    </source>
</evidence>
<dbReference type="PIRSF" id="PIRSF001338">
    <property type="entry name" value="AIR_carboxylase"/>
    <property type="match status" value="1"/>
</dbReference>
<gene>
    <name evidence="3 7" type="primary">purE</name>
    <name evidence="7" type="ORF">SSCH_1940001</name>
</gene>
<evidence type="ECO:0000256" key="5">
    <source>
        <dbReference type="PIRSR" id="PIRSR001338-1"/>
    </source>
</evidence>
<comment type="similarity">
    <text evidence="3">Belongs to the AIR carboxylase family. Class I subfamily.</text>
</comment>
<sequence>MEKPRVGIVLGSDSDLPVMEETARILQDFGVTYEMTIASAHRSPDLAAEYARTAEERGMAVIIAGAGMAAHLPGVLAAYTCLPVIGVPLQGKILNGVDALYSIVQMPPGVPVAAVAVNGARNAALLAVQMLSIQDPELREKFRRYKQELAEGVVRKAEKLKTGGKAIV</sequence>
<feature type="binding site" evidence="3 5">
    <location>
        <position position="15"/>
    </location>
    <ligand>
        <name>substrate</name>
    </ligand>
</feature>
<dbReference type="SUPFAM" id="SSF52255">
    <property type="entry name" value="N5-CAIR mutase (phosphoribosylaminoimidazole carboxylase, PurE)"/>
    <property type="match status" value="1"/>
</dbReference>